<evidence type="ECO:0000256" key="6">
    <source>
        <dbReference type="ARBA" id="ARBA00022676"/>
    </source>
</evidence>
<dbReference type="InterPro" id="IPR013780">
    <property type="entry name" value="Glyco_hydro_b"/>
</dbReference>
<evidence type="ECO:0000256" key="7">
    <source>
        <dbReference type="ARBA" id="ARBA00022679"/>
    </source>
</evidence>
<dbReference type="Pfam" id="PF02922">
    <property type="entry name" value="CBM_48"/>
    <property type="match status" value="1"/>
</dbReference>
<dbReference type="NCBIfam" id="NF003811">
    <property type="entry name" value="PRK05402.1"/>
    <property type="match status" value="1"/>
</dbReference>
<dbReference type="NCBIfam" id="NF008967">
    <property type="entry name" value="PRK12313.1"/>
    <property type="match status" value="1"/>
</dbReference>
<keyword evidence="6 10" id="KW-0328">Glycosyltransferase</keyword>
<dbReference type="SMART" id="SM00642">
    <property type="entry name" value="Aamy"/>
    <property type="match status" value="1"/>
</dbReference>
<dbReference type="SUPFAM" id="SSF51445">
    <property type="entry name" value="(Trans)glycosidases"/>
    <property type="match status" value="1"/>
</dbReference>
<comment type="catalytic activity">
    <reaction evidence="1 10">
        <text>Transfers a segment of a (1-&gt;4)-alpha-D-glucan chain to a primary hydroxy group in a similar glucan chain.</text>
        <dbReference type="EC" id="2.4.1.18"/>
    </reaction>
</comment>
<comment type="pathway">
    <text evidence="3 10">Glycan biosynthesis; glycogen biosynthesis.</text>
</comment>
<dbReference type="SUPFAM" id="SSF81296">
    <property type="entry name" value="E set domains"/>
    <property type="match status" value="1"/>
</dbReference>
<comment type="similarity">
    <text evidence="4 10">Belongs to the glycosyl hydrolase 13 family. GlgB subfamily.</text>
</comment>
<dbReference type="Pfam" id="PF00128">
    <property type="entry name" value="Alpha-amylase"/>
    <property type="match status" value="2"/>
</dbReference>
<comment type="caution">
    <text evidence="12">The sequence shown here is derived from an EMBL/GenBank/DDBJ whole genome shotgun (WGS) entry which is preliminary data.</text>
</comment>
<dbReference type="EMBL" id="JBHLWO010000001">
    <property type="protein sequence ID" value="MFC0318307.1"/>
    <property type="molecule type" value="Genomic_DNA"/>
</dbReference>
<feature type="active site" description="Nucleophile" evidence="10">
    <location>
        <position position="318"/>
    </location>
</feature>
<evidence type="ECO:0000256" key="5">
    <source>
        <dbReference type="ARBA" id="ARBA00022600"/>
    </source>
</evidence>
<keyword evidence="5 10" id="KW-0321">Glycogen metabolism</keyword>
<proteinExistence type="inferred from homology"/>
<protein>
    <recommendedName>
        <fullName evidence="10">1,4-alpha-glucan branching enzyme GlgB</fullName>
        <ecNumber evidence="10">2.4.1.18</ecNumber>
    </recommendedName>
    <alternativeName>
        <fullName evidence="10">1,4-alpha-D-glucan:1,4-alpha-D-glucan 6-glucosyl-transferase</fullName>
    </alternativeName>
    <alternativeName>
        <fullName evidence="10">Alpha-(1-&gt;4)-glucan branching enzyme</fullName>
    </alternativeName>
    <alternativeName>
        <fullName evidence="10">Glycogen branching enzyme</fullName>
        <shortName evidence="10">BE</shortName>
    </alternativeName>
</protein>
<dbReference type="CDD" id="cd02855">
    <property type="entry name" value="E_set_GBE_prok_N"/>
    <property type="match status" value="1"/>
</dbReference>
<dbReference type="InterPro" id="IPR014756">
    <property type="entry name" value="Ig_E-set"/>
</dbReference>
<dbReference type="NCBIfam" id="TIGR01515">
    <property type="entry name" value="branching_enzym"/>
    <property type="match status" value="1"/>
</dbReference>
<dbReference type="InterPro" id="IPR044143">
    <property type="entry name" value="GlgB_N_E_set_prok"/>
</dbReference>
<dbReference type="Gene3D" id="2.60.40.1180">
    <property type="entry name" value="Golgi alpha-mannosidase II"/>
    <property type="match status" value="1"/>
</dbReference>
<dbReference type="GO" id="GO:0003844">
    <property type="term" value="F:1,4-alpha-glucan branching enzyme activity"/>
    <property type="evidence" value="ECO:0007669"/>
    <property type="project" value="UniProtKB-EC"/>
</dbReference>
<dbReference type="InterPro" id="IPR006048">
    <property type="entry name" value="A-amylase/branching_C"/>
</dbReference>
<dbReference type="InterPro" id="IPR004193">
    <property type="entry name" value="Glyco_hydro_13_N"/>
</dbReference>
<accession>A0ABV6HI70</accession>
<dbReference type="EC" id="2.4.1.18" evidence="10"/>
<evidence type="ECO:0000259" key="11">
    <source>
        <dbReference type="SMART" id="SM00642"/>
    </source>
</evidence>
<comment type="subunit">
    <text evidence="10">Monomer.</text>
</comment>
<evidence type="ECO:0000313" key="13">
    <source>
        <dbReference type="Proteomes" id="UP001589774"/>
    </source>
</evidence>
<dbReference type="PANTHER" id="PTHR43651">
    <property type="entry name" value="1,4-ALPHA-GLUCAN-BRANCHING ENZYME"/>
    <property type="match status" value="1"/>
</dbReference>
<feature type="domain" description="Glycosyl hydrolase family 13 catalytic" evidence="11">
    <location>
        <begin position="159"/>
        <end position="514"/>
    </location>
</feature>
<evidence type="ECO:0000256" key="10">
    <source>
        <dbReference type="HAMAP-Rule" id="MF_00685"/>
    </source>
</evidence>
<evidence type="ECO:0000313" key="12">
    <source>
        <dbReference type="EMBL" id="MFC0318307.1"/>
    </source>
</evidence>
<dbReference type="InterPro" id="IPR006047">
    <property type="entry name" value="GH13_cat_dom"/>
</dbReference>
<keyword evidence="8 10" id="KW-0320">Glycogen biosynthesis</keyword>
<reference evidence="12 13" key="1">
    <citation type="submission" date="2024-09" db="EMBL/GenBank/DDBJ databases">
        <authorList>
            <person name="Sun Q."/>
            <person name="Mori K."/>
        </authorList>
    </citation>
    <scope>NUCLEOTIDE SEQUENCE [LARGE SCALE GENOMIC DNA]</scope>
    <source>
        <strain evidence="12 13">CCM 7765</strain>
    </source>
</reference>
<evidence type="ECO:0000256" key="8">
    <source>
        <dbReference type="ARBA" id="ARBA00023056"/>
    </source>
</evidence>
<evidence type="ECO:0000256" key="3">
    <source>
        <dbReference type="ARBA" id="ARBA00004964"/>
    </source>
</evidence>
<keyword evidence="7 10" id="KW-0808">Transferase</keyword>
<dbReference type="RefSeq" id="WP_130856348.1">
    <property type="nucleotide sequence ID" value="NZ_JBHLWO010000001.1"/>
</dbReference>
<dbReference type="PANTHER" id="PTHR43651:SF3">
    <property type="entry name" value="1,4-ALPHA-GLUCAN-BRANCHING ENZYME"/>
    <property type="match status" value="1"/>
</dbReference>
<dbReference type="InterPro" id="IPR037439">
    <property type="entry name" value="Branching_enzy"/>
</dbReference>
<dbReference type="Gene3D" id="2.60.40.10">
    <property type="entry name" value="Immunoglobulins"/>
    <property type="match status" value="1"/>
</dbReference>
<dbReference type="InterPro" id="IPR013783">
    <property type="entry name" value="Ig-like_fold"/>
</dbReference>
<dbReference type="InterPro" id="IPR006407">
    <property type="entry name" value="GlgB"/>
</dbReference>
<gene>
    <name evidence="10 12" type="primary">glgB</name>
    <name evidence="12" type="ORF">ACFFI0_08295</name>
</gene>
<dbReference type="Proteomes" id="UP001589774">
    <property type="component" value="Unassembled WGS sequence"/>
</dbReference>
<sequence length="641" mass="74120">MNTAPHTDPKSRFTAFDLSLFKEGKHYQLYGKLGAHLVSETDAQGVHFAVWAPNAEQVSVVGDFNHWDRTANPMGRRPDDSGIWELFIPDRLEGECYKYYIKGYNGYEVEKGDPYAYAWEEPPRTASRIAHLNYAWQDESWLEKQRRTDIFTVPLKIYETHIGSWKRHNDDPTSFLSYSQLASELPTYCKELGFSHVEFMPVMEHPFYGSWGYQVVGYFAPSSRYGSPQDFMYLVDTLHQHDIGVILDWVPSHFPTDEHGLGYFDGTHLYEHADPKKGFHPDWKSSIFNYDRNEVRSFLISNALFWLEKYHIDGLRVDAVASMLYLDYSRVEGQWIPNKYGGRENLEAIQFLQELNEAVHLYCPRAFTIAEESTAWPRVTAPVQLGGLGFDFKWMMGWMHDTLSYFQKDPLYRRYHQGQLTFSMVYAYSEKFILPLSHDEVVYGKASLLKKMPGDAWQQFANLRLLYAFMYGHPGGKMIYMGAEFGQSHEWKHDDGLSWDESLGAPNRGLVAFIQDLNKLYQTEPAMHVHNYDPAGFEWNAIDDAVNSVISWIRKSDEQDDSLLFVANFTPVVRKNYRIGAPKKGFYSEVLNSDNLKYHGSDVLNDAIIETAPIPYHGRTHSLSLILPPLAVIVLKYQYDE</sequence>
<dbReference type="HAMAP" id="MF_00685">
    <property type="entry name" value="GlgB"/>
    <property type="match status" value="1"/>
</dbReference>
<dbReference type="Pfam" id="PF02806">
    <property type="entry name" value="Alpha-amylase_C"/>
    <property type="match status" value="1"/>
</dbReference>
<evidence type="ECO:0000256" key="9">
    <source>
        <dbReference type="ARBA" id="ARBA00023277"/>
    </source>
</evidence>
<name>A0ABV6HI70_9SPHI</name>
<keyword evidence="13" id="KW-1185">Reference proteome</keyword>
<dbReference type="InterPro" id="IPR017853">
    <property type="entry name" value="GH"/>
</dbReference>
<dbReference type="CDD" id="cd11322">
    <property type="entry name" value="AmyAc_Glg_BE"/>
    <property type="match status" value="1"/>
</dbReference>
<dbReference type="Gene3D" id="3.20.20.80">
    <property type="entry name" value="Glycosidases"/>
    <property type="match status" value="1"/>
</dbReference>
<organism evidence="12 13">
    <name type="scientific">Olivibacter oleidegradans</name>
    <dbReference type="NCBI Taxonomy" id="760123"/>
    <lineage>
        <taxon>Bacteria</taxon>
        <taxon>Pseudomonadati</taxon>
        <taxon>Bacteroidota</taxon>
        <taxon>Sphingobacteriia</taxon>
        <taxon>Sphingobacteriales</taxon>
        <taxon>Sphingobacteriaceae</taxon>
        <taxon>Olivibacter</taxon>
    </lineage>
</organism>
<feature type="active site" description="Proton donor" evidence="10">
    <location>
        <position position="371"/>
    </location>
</feature>
<dbReference type="PIRSF" id="PIRSF000463">
    <property type="entry name" value="GlgB"/>
    <property type="match status" value="1"/>
</dbReference>
<evidence type="ECO:0000256" key="2">
    <source>
        <dbReference type="ARBA" id="ARBA00002953"/>
    </source>
</evidence>
<keyword evidence="9 10" id="KW-0119">Carbohydrate metabolism</keyword>
<evidence type="ECO:0000256" key="1">
    <source>
        <dbReference type="ARBA" id="ARBA00000826"/>
    </source>
</evidence>
<comment type="function">
    <text evidence="2 10">Catalyzes the formation of the alpha-1,6-glucosidic linkages in glycogen by scission of a 1,4-alpha-linked oligosaccharide from growing alpha-1,4-glucan chains and the subsequent attachment of the oligosaccharide to the alpha-1,6 position.</text>
</comment>
<evidence type="ECO:0000256" key="4">
    <source>
        <dbReference type="ARBA" id="ARBA00009000"/>
    </source>
</evidence>
<dbReference type="SUPFAM" id="SSF51011">
    <property type="entry name" value="Glycosyl hydrolase domain"/>
    <property type="match status" value="1"/>
</dbReference>